<organism evidence="1 2">
    <name type="scientific">Saccharopolyspora phatthalungensis</name>
    <dbReference type="NCBI Taxonomy" id="664693"/>
    <lineage>
        <taxon>Bacteria</taxon>
        <taxon>Bacillati</taxon>
        <taxon>Actinomycetota</taxon>
        <taxon>Actinomycetes</taxon>
        <taxon>Pseudonocardiales</taxon>
        <taxon>Pseudonocardiaceae</taxon>
        <taxon>Saccharopolyspora</taxon>
    </lineage>
</organism>
<dbReference type="RefSeq" id="WP_184725324.1">
    <property type="nucleotide sequence ID" value="NZ_JACHIW010000001.1"/>
</dbReference>
<dbReference type="EMBL" id="JACHIW010000001">
    <property type="protein sequence ID" value="MBB5153964.1"/>
    <property type="molecule type" value="Genomic_DNA"/>
</dbReference>
<dbReference type="SUPFAM" id="SSF55486">
    <property type="entry name" value="Metalloproteases ('zincins'), catalytic domain"/>
    <property type="match status" value="1"/>
</dbReference>
<dbReference type="Proteomes" id="UP000584374">
    <property type="component" value="Unassembled WGS sequence"/>
</dbReference>
<dbReference type="Gene3D" id="1.20.150.30">
    <property type="entry name" value="Zincin-like metallopeptidase, N-terminal domain"/>
    <property type="match status" value="1"/>
</dbReference>
<dbReference type="NCBIfam" id="TIGR03624">
    <property type="entry name" value="putative hydrolase"/>
    <property type="match status" value="1"/>
</dbReference>
<keyword evidence="2" id="KW-1185">Reference proteome</keyword>
<evidence type="ECO:0000313" key="2">
    <source>
        <dbReference type="Proteomes" id="UP000584374"/>
    </source>
</evidence>
<dbReference type="Pfam" id="PF10103">
    <property type="entry name" value="Zincin_2"/>
    <property type="match status" value="1"/>
</dbReference>
<accession>A0A840Q0U0</accession>
<comment type="caution">
    <text evidence="1">The sequence shown here is derived from an EMBL/GenBank/DDBJ whole genome shotgun (WGS) entry which is preliminary data.</text>
</comment>
<dbReference type="AlphaFoldDB" id="A0A840Q0U0"/>
<dbReference type="PANTHER" id="PTHR39420">
    <property type="match status" value="1"/>
</dbReference>
<sequence>MNARPSTLPPPPDRGVAGEHRALDWNVAVATAVRLMKPGPEVPRAEAEQAVRSLRQFSVEAETHVRELTGLGQELPIAEGDVVDRPAWVRGAADGLAELTDAALSTADSQVLRGAEAFGGLGARGAGVQAGVVLAYLGGKVLGQFDPYGESGVAGQRGRLLLVAPNVVAAQKSLGVPADDFRMWVCLHESTHRLQFNAVPWLREHFTACLGTLLAEMEGTTGELLSRLPAVLREARSVRSSSDSSPGVLGWIELLQTPTQRAALDRIIAISTLLEGHADHVMDAVGPQVVPSVATIRQRFTERRKGGGLLDRVLRSLLGVDAKIRQYAQGGAFTRHVVNAVGMADFNAVWSSPEHLPNRAEINDPAAWIRRVHG</sequence>
<gene>
    <name evidence="1" type="ORF">BJ970_001498</name>
</gene>
<evidence type="ECO:0000313" key="1">
    <source>
        <dbReference type="EMBL" id="MBB5153964.1"/>
    </source>
</evidence>
<dbReference type="InterPro" id="IPR018766">
    <property type="entry name" value="Zinicin_2"/>
</dbReference>
<protein>
    <submittedName>
        <fullName evidence="1">Coenzyme F420 biosynthesis associated uncharacterized protein</fullName>
    </submittedName>
</protein>
<dbReference type="PANTHER" id="PTHR39420:SF1">
    <property type="entry name" value="HYDROLASE"/>
    <property type="match status" value="1"/>
</dbReference>
<proteinExistence type="predicted"/>
<dbReference type="NCBIfam" id="TIGR03883">
    <property type="entry name" value="DUF2342_F420"/>
    <property type="match status" value="1"/>
</dbReference>
<dbReference type="InterPro" id="IPR042271">
    <property type="entry name" value="Zinicin_2_N"/>
</dbReference>
<dbReference type="InterPro" id="IPR022454">
    <property type="entry name" value="CHP03883_F420-assoc"/>
</dbReference>
<reference evidence="1 2" key="1">
    <citation type="submission" date="2020-08" db="EMBL/GenBank/DDBJ databases">
        <title>Sequencing the genomes of 1000 actinobacteria strains.</title>
        <authorList>
            <person name="Klenk H.-P."/>
        </authorList>
    </citation>
    <scope>NUCLEOTIDE SEQUENCE [LARGE SCALE GENOMIC DNA]</scope>
    <source>
        <strain evidence="1 2">DSM 45584</strain>
    </source>
</reference>
<name>A0A840Q0U0_9PSEU</name>